<gene>
    <name evidence="1" type="ORF">SAMN06296273_1846</name>
</gene>
<dbReference type="Proteomes" id="UP000242498">
    <property type="component" value="Chromosome I"/>
</dbReference>
<dbReference type="AlphaFoldDB" id="A0A285BYJ3"/>
<evidence type="ECO:0000313" key="2">
    <source>
        <dbReference type="Proteomes" id="UP000242498"/>
    </source>
</evidence>
<name>A0A285BYJ3_9PROT</name>
<evidence type="ECO:0000313" key="1">
    <source>
        <dbReference type="EMBL" id="SNX60384.1"/>
    </source>
</evidence>
<accession>A0A285BYJ3</accession>
<protein>
    <submittedName>
        <fullName evidence="1">Uncharacterized protein</fullName>
    </submittedName>
</protein>
<sequence>MKNELKYWKTLTMANFKIRIEKLEKLKPSGLQRLSDDELNARISAMCKTELHDWLENNDSLRVRINKLMTLEY</sequence>
<dbReference type="EMBL" id="LT907782">
    <property type="protein sequence ID" value="SNX60384.1"/>
    <property type="molecule type" value="Genomic_DNA"/>
</dbReference>
<reference evidence="1 2" key="1">
    <citation type="submission" date="2017-08" db="EMBL/GenBank/DDBJ databases">
        <authorList>
            <person name="de Groot N.N."/>
        </authorList>
    </citation>
    <scope>NUCLEOTIDE SEQUENCE [LARGE SCALE GENOMIC DNA]</scope>
    <source>
        <strain evidence="1 2">Nm15</strain>
    </source>
</reference>
<proteinExistence type="predicted"/>
<organism evidence="1 2">
    <name type="scientific">Nitrosomonas ureae</name>
    <dbReference type="NCBI Taxonomy" id="44577"/>
    <lineage>
        <taxon>Bacteria</taxon>
        <taxon>Pseudomonadati</taxon>
        <taxon>Pseudomonadota</taxon>
        <taxon>Betaproteobacteria</taxon>
        <taxon>Nitrosomonadales</taxon>
        <taxon>Nitrosomonadaceae</taxon>
        <taxon>Nitrosomonas</taxon>
    </lineage>
</organism>